<dbReference type="InterPro" id="IPR032506">
    <property type="entry name" value="SGSH_C"/>
</dbReference>
<comment type="similarity">
    <text evidence="1">Belongs to the sulfatase family.</text>
</comment>
<dbReference type="Proteomes" id="UP000604083">
    <property type="component" value="Unassembled WGS sequence"/>
</dbReference>
<keyword evidence="3" id="KW-0732">Signal</keyword>
<evidence type="ECO:0000256" key="3">
    <source>
        <dbReference type="SAM" id="SignalP"/>
    </source>
</evidence>
<dbReference type="PANTHER" id="PTHR43108">
    <property type="entry name" value="N-ACETYLGLUCOSAMINE-6-SULFATASE FAMILY MEMBER"/>
    <property type="match status" value="1"/>
</dbReference>
<dbReference type="Pfam" id="PF13472">
    <property type="entry name" value="Lipase_GDSL_2"/>
    <property type="match status" value="1"/>
</dbReference>
<name>A0A934VH70_9BACT</name>
<evidence type="ECO:0000259" key="4">
    <source>
        <dbReference type="Pfam" id="PF13472"/>
    </source>
</evidence>
<dbReference type="InterPro" id="IPR024607">
    <property type="entry name" value="Sulfatase_CS"/>
</dbReference>
<dbReference type="AlphaFoldDB" id="A0A934VH70"/>
<gene>
    <name evidence="6" type="ORF">JIN78_06095</name>
</gene>
<keyword evidence="2 6" id="KW-0378">Hydrolase</keyword>
<evidence type="ECO:0000313" key="7">
    <source>
        <dbReference type="Proteomes" id="UP000604083"/>
    </source>
</evidence>
<dbReference type="InterPro" id="IPR036514">
    <property type="entry name" value="SGNH_hydro_sf"/>
</dbReference>
<dbReference type="RefSeq" id="WP_377174001.1">
    <property type="nucleotide sequence ID" value="NZ_JBHUJA010000014.1"/>
</dbReference>
<dbReference type="PANTHER" id="PTHR43108:SF6">
    <property type="entry name" value="N-SULPHOGLUCOSAMINE SULPHOHYDROLASE"/>
    <property type="match status" value="1"/>
</dbReference>
<feature type="domain" description="N-sulphoglucosamine sulphohydrolase C-terminal" evidence="5">
    <location>
        <begin position="360"/>
        <end position="513"/>
    </location>
</feature>
<feature type="chain" id="PRO_5037174657" evidence="3">
    <location>
        <begin position="22"/>
        <end position="731"/>
    </location>
</feature>
<dbReference type="PROSITE" id="PS00523">
    <property type="entry name" value="SULFATASE_1"/>
    <property type="match status" value="1"/>
</dbReference>
<feature type="signal peptide" evidence="3">
    <location>
        <begin position="1"/>
        <end position="21"/>
    </location>
</feature>
<sequence length="731" mass="83195">MMPKTILSLAALALSAGSLLAAERPNILFLFSDDHATEAISAYPGGRLDEIAPTPQIDRLAKEGLLFENSFCANSICGPSRACILTGKHSHLNGYLDNNTSRFDGHQQTFPVLLQEAGYRTVMVGKWHLGTDPVGFDHWEVLPGQGSYYNPDLKQMDGKMKRYPGHCNDVVTEIALDQLGKASESGKPFLMMAQYKAPHRNWAPAERHLTLFDDVTLPEPDTLFDDYANRHESLKEQTMSLKNDMYWGHDMKFHGENRFPKYFADGIPNGEYRRMTEEQKKAWDAAYGPKNEAFLAKMEAGELSDEDILRWKYQRYLKDYLRSIRSMDEGIGRILDELEAKGLAENTIVIYSSDQGFYLGEHGWYDKRWMFEESLEMPFLIRWPGVIQPGQISQTLIQNIDYGPTFLDWAGAEIPADMQGRSLVPVLKNQGQAPEGWREDIYYRYYGERTHQVAAHDGIRTEHFKLMYFPDNDQYNLFDLVNDPQEMKSLHDEPAYAEILGKLKTRLAKVRDQYRASSAVIPTHRLEQDWWKKRHAAKNKQAAQGGHDLIFIGDSITQGWEGVGQATWEKFYGPRKALNLGFSGDRTEHVQYRLNNGNLRNQQNAKAAVIMIGTNNTGHNKQDPVETADGISRIVSDVRARCPQARILLLGVFPRDEHPEGEMRKINEAINKKIAALGEGKNVHFLDIGEVFLAEDGHLPKSIMPDSLHLNEEGYQRWAEAIEPKLKEFGL</sequence>
<organism evidence="6 7">
    <name type="scientific">Roseibacillus ishigakijimensis</name>
    <dbReference type="NCBI Taxonomy" id="454146"/>
    <lineage>
        <taxon>Bacteria</taxon>
        <taxon>Pseudomonadati</taxon>
        <taxon>Verrucomicrobiota</taxon>
        <taxon>Verrucomicrobiia</taxon>
        <taxon>Verrucomicrobiales</taxon>
        <taxon>Verrucomicrobiaceae</taxon>
        <taxon>Roseibacillus</taxon>
    </lineage>
</organism>
<feature type="domain" description="SGNH hydrolase-type esterase" evidence="4">
    <location>
        <begin position="551"/>
        <end position="717"/>
    </location>
</feature>
<dbReference type="InterPro" id="IPR013830">
    <property type="entry name" value="SGNH_hydro"/>
</dbReference>
<protein>
    <submittedName>
        <fullName evidence="6">Sulfatase-like hydrolase/transferase</fullName>
    </submittedName>
</protein>
<dbReference type="SUPFAM" id="SSF53649">
    <property type="entry name" value="Alkaline phosphatase-like"/>
    <property type="match status" value="1"/>
</dbReference>
<evidence type="ECO:0000259" key="5">
    <source>
        <dbReference type="Pfam" id="PF16347"/>
    </source>
</evidence>
<evidence type="ECO:0000313" key="6">
    <source>
        <dbReference type="EMBL" id="MBK1833628.1"/>
    </source>
</evidence>
<dbReference type="Gene3D" id="3.40.720.10">
    <property type="entry name" value="Alkaline Phosphatase, subunit A"/>
    <property type="match status" value="1"/>
</dbReference>
<dbReference type="EMBL" id="JAENIO010000011">
    <property type="protein sequence ID" value="MBK1833628.1"/>
    <property type="molecule type" value="Genomic_DNA"/>
</dbReference>
<dbReference type="Pfam" id="PF16347">
    <property type="entry name" value="SGSH_C"/>
    <property type="match status" value="1"/>
</dbReference>
<dbReference type="GO" id="GO:0016788">
    <property type="term" value="F:hydrolase activity, acting on ester bonds"/>
    <property type="evidence" value="ECO:0007669"/>
    <property type="project" value="UniProtKB-ARBA"/>
</dbReference>
<reference evidence="6" key="1">
    <citation type="submission" date="2021-01" db="EMBL/GenBank/DDBJ databases">
        <title>Modified the classification status of verrucomicrobia.</title>
        <authorList>
            <person name="Feng X."/>
        </authorList>
    </citation>
    <scope>NUCLEOTIDE SEQUENCE</scope>
    <source>
        <strain evidence="6">KCTC 12986</strain>
    </source>
</reference>
<comment type="caution">
    <text evidence="6">The sequence shown here is derived from an EMBL/GenBank/DDBJ whole genome shotgun (WGS) entry which is preliminary data.</text>
</comment>
<evidence type="ECO:0000256" key="2">
    <source>
        <dbReference type="ARBA" id="ARBA00022801"/>
    </source>
</evidence>
<dbReference type="InterPro" id="IPR017850">
    <property type="entry name" value="Alkaline_phosphatase_core_sf"/>
</dbReference>
<proteinExistence type="inferred from homology"/>
<keyword evidence="7" id="KW-1185">Reference proteome</keyword>
<dbReference type="Gene3D" id="3.40.50.1110">
    <property type="entry name" value="SGNH hydrolase"/>
    <property type="match status" value="1"/>
</dbReference>
<dbReference type="CDD" id="cd16031">
    <property type="entry name" value="G6S_like"/>
    <property type="match status" value="1"/>
</dbReference>
<dbReference type="SUPFAM" id="SSF52266">
    <property type="entry name" value="SGNH hydrolase"/>
    <property type="match status" value="1"/>
</dbReference>
<dbReference type="PROSITE" id="PS00149">
    <property type="entry name" value="SULFATASE_2"/>
    <property type="match status" value="1"/>
</dbReference>
<evidence type="ECO:0000256" key="1">
    <source>
        <dbReference type="ARBA" id="ARBA00008779"/>
    </source>
</evidence>
<accession>A0A934VH70</accession>